<proteinExistence type="predicted"/>
<evidence type="ECO:0000313" key="4">
    <source>
        <dbReference type="Proteomes" id="UP000244867"/>
    </source>
</evidence>
<evidence type="ECO:0000259" key="2">
    <source>
        <dbReference type="PROSITE" id="PS50213"/>
    </source>
</evidence>
<dbReference type="AlphaFoldDB" id="A0A2R7YZG7"/>
<protein>
    <submittedName>
        <fullName evidence="3">Fasciclin</fullName>
    </submittedName>
</protein>
<dbReference type="EMBL" id="PYXZ01000002">
    <property type="protein sequence ID" value="PUA81763.1"/>
    <property type="molecule type" value="Genomic_DNA"/>
</dbReference>
<dbReference type="InterPro" id="IPR050904">
    <property type="entry name" value="Adhesion/Biosynth-related"/>
</dbReference>
<feature type="signal peptide" evidence="1">
    <location>
        <begin position="1"/>
        <end position="26"/>
    </location>
</feature>
<keyword evidence="1" id="KW-0732">Signal</keyword>
<feature type="chain" id="PRO_5015354624" evidence="1">
    <location>
        <begin position="27"/>
        <end position="213"/>
    </location>
</feature>
<sequence length="213" mass="22113">MKKALISSVAALAVSATTLAAAPAQASQQAERAGTTSLAEVLASDGSKFDKNWKDFDILEAAVTAVLANDKKSPVAVLADGKTKLTAFAPTDKAFKLLAQDLSGKKFSSEKKVTTWLAKNAGIDTIETVLLYHVVAGKTLDSSKVVAADGAAIKTAQGGTVTVKVSGSGKNTSVTLVDQDPDSKDPKVIALDINKGNRQIAHGIDRVLRPLDL</sequence>
<dbReference type="OrthoDB" id="3370067at2"/>
<dbReference type="SMART" id="SM00554">
    <property type="entry name" value="FAS1"/>
    <property type="match status" value="1"/>
</dbReference>
<dbReference type="GO" id="GO:0005615">
    <property type="term" value="C:extracellular space"/>
    <property type="evidence" value="ECO:0007669"/>
    <property type="project" value="TreeGrafter"/>
</dbReference>
<evidence type="ECO:0000256" key="1">
    <source>
        <dbReference type="SAM" id="SignalP"/>
    </source>
</evidence>
<dbReference type="Pfam" id="PF02469">
    <property type="entry name" value="Fasciclin"/>
    <property type="match status" value="1"/>
</dbReference>
<accession>A0A2R7YZG7</accession>
<dbReference type="Proteomes" id="UP000244867">
    <property type="component" value="Unassembled WGS sequence"/>
</dbReference>
<gene>
    <name evidence="3" type="ORF">C7S10_06765</name>
</gene>
<dbReference type="SUPFAM" id="SSF82153">
    <property type="entry name" value="FAS1 domain"/>
    <property type="match status" value="1"/>
</dbReference>
<dbReference type="PANTHER" id="PTHR10900:SF77">
    <property type="entry name" value="FI19380P1"/>
    <property type="match status" value="1"/>
</dbReference>
<dbReference type="Gene3D" id="2.30.180.10">
    <property type="entry name" value="FAS1 domain"/>
    <property type="match status" value="1"/>
</dbReference>
<organism evidence="3 4">
    <name type="scientific">Nocardioides currus</name>
    <dbReference type="NCBI Taxonomy" id="2133958"/>
    <lineage>
        <taxon>Bacteria</taxon>
        <taxon>Bacillati</taxon>
        <taxon>Actinomycetota</taxon>
        <taxon>Actinomycetes</taxon>
        <taxon>Propionibacteriales</taxon>
        <taxon>Nocardioidaceae</taxon>
        <taxon>Nocardioides</taxon>
    </lineage>
</organism>
<dbReference type="InterPro" id="IPR036378">
    <property type="entry name" value="FAS1_dom_sf"/>
</dbReference>
<feature type="domain" description="FAS1" evidence="2">
    <location>
        <begin position="43"/>
        <end position="208"/>
    </location>
</feature>
<evidence type="ECO:0000313" key="3">
    <source>
        <dbReference type="EMBL" id="PUA81763.1"/>
    </source>
</evidence>
<reference evidence="3 4" key="1">
    <citation type="submission" date="2018-03" db="EMBL/GenBank/DDBJ databases">
        <authorList>
            <person name="Keele B.F."/>
        </authorList>
    </citation>
    <scope>NUCLEOTIDE SEQUENCE [LARGE SCALE GENOMIC DNA]</scope>
    <source>
        <strain evidence="3 4">IB-3</strain>
    </source>
</reference>
<dbReference type="PROSITE" id="PS50213">
    <property type="entry name" value="FAS1"/>
    <property type="match status" value="1"/>
</dbReference>
<name>A0A2R7YZG7_9ACTN</name>
<keyword evidence="4" id="KW-1185">Reference proteome</keyword>
<comment type="caution">
    <text evidence="3">The sequence shown here is derived from an EMBL/GenBank/DDBJ whole genome shotgun (WGS) entry which is preliminary data.</text>
</comment>
<dbReference type="PANTHER" id="PTHR10900">
    <property type="entry name" value="PERIOSTIN-RELATED"/>
    <property type="match status" value="1"/>
</dbReference>
<dbReference type="InterPro" id="IPR000782">
    <property type="entry name" value="FAS1_domain"/>
</dbReference>
<dbReference type="RefSeq" id="WP_108343645.1">
    <property type="nucleotide sequence ID" value="NZ_PYXZ01000002.1"/>
</dbReference>